<dbReference type="PANTHER" id="PTHR47827">
    <property type="entry name" value="AHD DOMAIN-CONTAINING PROTEIN"/>
    <property type="match status" value="1"/>
</dbReference>
<feature type="compositionally biased region" description="Basic and acidic residues" evidence="3">
    <location>
        <begin position="484"/>
        <end position="493"/>
    </location>
</feature>
<proteinExistence type="predicted"/>
<feature type="region of interest" description="Disordered" evidence="3">
    <location>
        <begin position="318"/>
        <end position="359"/>
    </location>
</feature>
<name>A0ABR4QKZ0_9CEST</name>
<feature type="compositionally biased region" description="Basic and acidic residues" evidence="3">
    <location>
        <begin position="529"/>
        <end position="540"/>
    </location>
</feature>
<feature type="compositionally biased region" description="Polar residues" evidence="3">
    <location>
        <begin position="344"/>
        <end position="359"/>
    </location>
</feature>
<feature type="compositionally biased region" description="Basic residues" evidence="3">
    <location>
        <begin position="324"/>
        <end position="340"/>
    </location>
</feature>
<dbReference type="InterPro" id="IPR038704">
    <property type="entry name" value="YEAST_sf"/>
</dbReference>
<comment type="caution">
    <text evidence="5">The sequence shown here is derived from an EMBL/GenBank/DDBJ whole genome shotgun (WGS) entry which is preliminary data.</text>
</comment>
<evidence type="ECO:0000256" key="2">
    <source>
        <dbReference type="PROSITE-ProRule" id="PRU00376"/>
    </source>
</evidence>
<dbReference type="InterPro" id="IPR052790">
    <property type="entry name" value="YEATS_domain"/>
</dbReference>
<feature type="compositionally biased region" description="Basic and acidic residues" evidence="3">
    <location>
        <begin position="555"/>
        <end position="564"/>
    </location>
</feature>
<reference evidence="5 6" key="1">
    <citation type="journal article" date="2022" name="Front. Cell. Infect. Microbiol.">
        <title>The Genomes of Two Strains of Taenia crassiceps the Animal Model for the Study of Human Cysticercosis.</title>
        <authorList>
            <person name="Bobes R.J."/>
            <person name="Estrada K."/>
            <person name="Rios-Valencia D.G."/>
            <person name="Calderon-Gallegos A."/>
            <person name="de la Torre P."/>
            <person name="Carrero J.C."/>
            <person name="Sanchez-Flores A."/>
            <person name="Laclette J.P."/>
        </authorList>
    </citation>
    <scope>NUCLEOTIDE SEQUENCE [LARGE SCALE GENOMIC DNA]</scope>
    <source>
        <strain evidence="5">WFUcys</strain>
    </source>
</reference>
<evidence type="ECO:0000256" key="3">
    <source>
        <dbReference type="SAM" id="MobiDB-lite"/>
    </source>
</evidence>
<feature type="compositionally biased region" description="Basic and acidic residues" evidence="3">
    <location>
        <begin position="249"/>
        <end position="266"/>
    </location>
</feature>
<keyword evidence="6" id="KW-1185">Reference proteome</keyword>
<evidence type="ECO:0000256" key="1">
    <source>
        <dbReference type="ARBA" id="ARBA00023242"/>
    </source>
</evidence>
<dbReference type="EMBL" id="JAKROA010000002">
    <property type="protein sequence ID" value="KAL5110227.1"/>
    <property type="molecule type" value="Genomic_DNA"/>
</dbReference>
<feature type="region of interest" description="Disordered" evidence="3">
    <location>
        <begin position="223"/>
        <end position="292"/>
    </location>
</feature>
<sequence>MDAQILFVFKVGHSVHRRRNSTREKTHHWRCTVESWSDQYPLSEFVNNVVFQLHETFKNPRQVVHREPFTIEEDGFGSFRLFARVSFLNVFTDLHYDITLFDNRELHAFRTVRLDPKNSEEWIRYSQYGGIPIPRSASSLEIQQRVVEPIQMSGSKCNYTVSSFYPEIAMAVLNPAIRTSGLKYASPSSLRSRPNRESRTQALANLGLPVAIASPATSNPASLPSMGVLGPHPPGHLPSSFKHKKKLQLKHEAQLRLENQHHRDPDSPPPTPASSSLHPSAAPPPSALSINSSSLSFTSHPVQKERIVLRLYRSDLQGSAEKEKRKKIGGKHKHRHRHHHQIELGQQQQSRPEVWSSTSSAISRTTPHLQHASLAPLEVMGEKNRLHQSPSFNADMEGDSCSLFPPGEVLVSKASSNIELQAKSTDLSESSNTVNFPQLDTQHATMSPPLPPHSNPRLSQPSPPPQPLSSEQQQLQKFFVERVEKASKAERNKESKHHHRNQEQKTSKHDSSPSPTPSTSTRQGASDHIPLKDLKRRSDCTDVDSSSSRKIPREKKHECRESVKSYRPQAPDLSSFVRSTVSSDSTPPMSGEAPVPDHLTTTVPVSAGTTTGIGDEVYLDNEELERLYDRVLCLENECMALQMAKVLRSYFRPGEDCGVDILAPSDELPDYPQIIAFDMRKMPLACVLEMTAVISADERMSAQRRTGAVTRGSSVEGGDDASNGM</sequence>
<feature type="region of interest" description="Disordered" evidence="3">
    <location>
        <begin position="703"/>
        <end position="725"/>
    </location>
</feature>
<feature type="region of interest" description="Disordered" evidence="3">
    <location>
        <begin position="484"/>
        <end position="607"/>
    </location>
</feature>
<accession>A0ABR4QKZ0</accession>
<dbReference type="PANTHER" id="PTHR47827:SF3">
    <property type="entry name" value="AF-9 ANC1 HOMOLOGY DOMAIN-CONTAINING PROTEIN"/>
    <property type="match status" value="1"/>
</dbReference>
<keyword evidence="1 2" id="KW-0539">Nucleus</keyword>
<feature type="domain" description="YEATS" evidence="4">
    <location>
        <begin position="1"/>
        <end position="143"/>
    </location>
</feature>
<dbReference type="Proteomes" id="UP001651158">
    <property type="component" value="Unassembled WGS sequence"/>
</dbReference>
<feature type="compositionally biased region" description="Basic and acidic residues" evidence="3">
    <location>
        <begin position="501"/>
        <end position="511"/>
    </location>
</feature>
<evidence type="ECO:0000259" key="4">
    <source>
        <dbReference type="PROSITE" id="PS51037"/>
    </source>
</evidence>
<dbReference type="InterPro" id="IPR055129">
    <property type="entry name" value="YEATS_dom"/>
</dbReference>
<feature type="compositionally biased region" description="Low complexity" evidence="3">
    <location>
        <begin position="574"/>
        <end position="586"/>
    </location>
</feature>
<evidence type="ECO:0000313" key="5">
    <source>
        <dbReference type="EMBL" id="KAL5110227.1"/>
    </source>
</evidence>
<feature type="region of interest" description="Disordered" evidence="3">
    <location>
        <begin position="441"/>
        <end position="472"/>
    </location>
</feature>
<evidence type="ECO:0000313" key="6">
    <source>
        <dbReference type="Proteomes" id="UP001651158"/>
    </source>
</evidence>
<protein>
    <submittedName>
        <fullName evidence="5">Protein ENL</fullName>
    </submittedName>
</protein>
<dbReference type="Gene3D" id="2.60.40.1970">
    <property type="entry name" value="YEATS domain"/>
    <property type="match status" value="1"/>
</dbReference>
<dbReference type="PROSITE" id="PS51037">
    <property type="entry name" value="YEATS"/>
    <property type="match status" value="1"/>
</dbReference>
<organism evidence="5 6">
    <name type="scientific">Taenia crassiceps</name>
    <dbReference type="NCBI Taxonomy" id="6207"/>
    <lineage>
        <taxon>Eukaryota</taxon>
        <taxon>Metazoa</taxon>
        <taxon>Spiralia</taxon>
        <taxon>Lophotrochozoa</taxon>
        <taxon>Platyhelminthes</taxon>
        <taxon>Cestoda</taxon>
        <taxon>Eucestoda</taxon>
        <taxon>Cyclophyllidea</taxon>
        <taxon>Taeniidae</taxon>
        <taxon>Taenia</taxon>
    </lineage>
</organism>
<comment type="subcellular location">
    <subcellularLocation>
        <location evidence="2">Nucleus</location>
    </subcellularLocation>
</comment>
<gene>
    <name evidence="5" type="ORF">TcWFU_004299</name>
</gene>
<dbReference type="Pfam" id="PF03366">
    <property type="entry name" value="YEATS"/>
    <property type="match status" value="1"/>
</dbReference>